<sequence length="691" mass="75375">MTTKAALASLLLLSVSPLAHAQALPDMGPIPFARPDALNSPAAAIDALTNTAAVRPNVMDGQGGQSANERALIAGLDALSLSDPATARTLRNHMKEDSLERRILTWAMALSASDTFSSGEIAAIARELGDWPGMLTLREHAERALYREKQRPQVVVSLLGDTEPRTLEGTMVLARSYAALGEEEKARALVSGFWRKAKLDATGETAFLEAFDDLLSRTDHRVRMEQMLYDTRVRSAERVAKRAGGAALTKAWAAVIRGDRNAENLLDAVPEAERSAGYIFARTRFLRRAGRFDEAARLMLTAPRDAESLIDPDEWWVERRVLSRELLDTGDAETAYRVAAAHSAESPSRAADAEFHAGWYALRALKDAQKAGPHFARIAEIAEGPISNARANYWLGRAVEAGAPGDATASYEEAARFGATFYGQLATARLGRAALAADAPEPDDEDRRHFSAREMVRAIQRLEKTNHLWRAGSLYRKLAETLDRPGELTLLARMAEARGDYTTALRVGKIAAGRGLDIGALAHPVGAIPVAAAIPSTRQALAYAIARQETEFNPAAVSPAGARGLLQLMPATAREMARKSGLPYSRARLTTDATYNATLGAAYLEEQLARFNGSYILTFAGYNAGPSRAAEWMERYGDPRGKPVEDIVDWIERIPYSETRNYVQRVMENLQIYKMRLTGRFDIVADISAGS</sequence>
<dbReference type="InterPro" id="IPR008939">
    <property type="entry name" value="Lytic_TGlycosylase_superhlx_U"/>
</dbReference>
<name>A0A1H4NF04_9HYPH</name>
<feature type="signal peptide" evidence="4">
    <location>
        <begin position="1"/>
        <end position="21"/>
    </location>
</feature>
<dbReference type="CDD" id="cd13401">
    <property type="entry name" value="Slt70-like"/>
    <property type="match status" value="1"/>
</dbReference>
<dbReference type="Gene3D" id="1.10.530.10">
    <property type="match status" value="1"/>
</dbReference>
<evidence type="ECO:0000313" key="7">
    <source>
        <dbReference type="Proteomes" id="UP000199064"/>
    </source>
</evidence>
<evidence type="ECO:0000256" key="1">
    <source>
        <dbReference type="ARBA" id="ARBA00007734"/>
    </source>
</evidence>
<keyword evidence="7" id="KW-1185">Reference proteome</keyword>
<organism evidence="6 7">
    <name type="scientific">Nitratireductor aquibiodomus</name>
    <dbReference type="NCBI Taxonomy" id="204799"/>
    <lineage>
        <taxon>Bacteria</taxon>
        <taxon>Pseudomonadati</taxon>
        <taxon>Pseudomonadota</taxon>
        <taxon>Alphaproteobacteria</taxon>
        <taxon>Hyphomicrobiales</taxon>
        <taxon>Phyllobacteriaceae</taxon>
        <taxon>Nitratireductor</taxon>
    </lineage>
</organism>
<feature type="domain" description="Transglycosylase SLT" evidence="5">
    <location>
        <begin position="532"/>
        <end position="639"/>
    </location>
</feature>
<comment type="similarity">
    <text evidence="1">Belongs to the transglycosylase Slt family.</text>
</comment>
<dbReference type="PANTHER" id="PTHR37423:SF2">
    <property type="entry name" value="MEMBRANE-BOUND LYTIC MUREIN TRANSGLYCOSYLASE C"/>
    <property type="match status" value="1"/>
</dbReference>
<dbReference type="Proteomes" id="UP000199064">
    <property type="component" value="Unassembled WGS sequence"/>
</dbReference>
<comment type="similarity">
    <text evidence="2">Belongs to the virb1 family.</text>
</comment>
<dbReference type="InterPro" id="IPR008258">
    <property type="entry name" value="Transglycosylase_SLT_dom_1"/>
</dbReference>
<dbReference type="SUPFAM" id="SSF48435">
    <property type="entry name" value="Bacterial muramidases"/>
    <property type="match status" value="1"/>
</dbReference>
<accession>A0A1H4NF04</accession>
<evidence type="ECO:0000256" key="2">
    <source>
        <dbReference type="ARBA" id="ARBA00009387"/>
    </source>
</evidence>
<dbReference type="EMBL" id="FNSL01000001">
    <property type="protein sequence ID" value="SEB93418.1"/>
    <property type="molecule type" value="Genomic_DNA"/>
</dbReference>
<proteinExistence type="inferred from homology"/>
<dbReference type="Gene3D" id="1.25.20.10">
    <property type="entry name" value="Bacterial muramidases"/>
    <property type="match status" value="1"/>
</dbReference>
<dbReference type="GO" id="GO:0042597">
    <property type="term" value="C:periplasmic space"/>
    <property type="evidence" value="ECO:0007669"/>
    <property type="project" value="InterPro"/>
</dbReference>
<gene>
    <name evidence="6" type="ORF">SAMN05216452_3736</name>
</gene>
<dbReference type="Pfam" id="PF01464">
    <property type="entry name" value="SLT"/>
    <property type="match status" value="1"/>
</dbReference>
<feature type="chain" id="PRO_5011639254" evidence="4">
    <location>
        <begin position="22"/>
        <end position="691"/>
    </location>
</feature>
<dbReference type="AlphaFoldDB" id="A0A1H4NF04"/>
<dbReference type="InterPro" id="IPR023346">
    <property type="entry name" value="Lysozyme-like_dom_sf"/>
</dbReference>
<dbReference type="SUPFAM" id="SSF53955">
    <property type="entry name" value="Lysozyme-like"/>
    <property type="match status" value="1"/>
</dbReference>
<keyword evidence="3 4" id="KW-0732">Signal</keyword>
<evidence type="ECO:0000256" key="3">
    <source>
        <dbReference type="ARBA" id="ARBA00022729"/>
    </source>
</evidence>
<dbReference type="RefSeq" id="WP_090329767.1">
    <property type="nucleotide sequence ID" value="NZ_FNSL01000001.1"/>
</dbReference>
<evidence type="ECO:0000259" key="5">
    <source>
        <dbReference type="Pfam" id="PF01464"/>
    </source>
</evidence>
<dbReference type="GO" id="GO:0004553">
    <property type="term" value="F:hydrolase activity, hydrolyzing O-glycosyl compounds"/>
    <property type="evidence" value="ECO:0007669"/>
    <property type="project" value="InterPro"/>
</dbReference>
<dbReference type="PANTHER" id="PTHR37423">
    <property type="entry name" value="SOLUBLE LYTIC MUREIN TRANSGLYCOSYLASE-RELATED"/>
    <property type="match status" value="1"/>
</dbReference>
<reference evidence="7" key="1">
    <citation type="submission" date="2016-10" db="EMBL/GenBank/DDBJ databases">
        <authorList>
            <person name="Varghese N."/>
            <person name="Submissions S."/>
        </authorList>
    </citation>
    <scope>NUCLEOTIDE SEQUENCE [LARGE SCALE GENOMIC DNA]</scope>
    <source>
        <strain evidence="7">ES.061</strain>
    </source>
</reference>
<evidence type="ECO:0000313" key="6">
    <source>
        <dbReference type="EMBL" id="SEB93418.1"/>
    </source>
</evidence>
<protein>
    <submittedName>
        <fullName evidence="6">Soluble lytic murein transglycosylase</fullName>
    </submittedName>
</protein>
<evidence type="ECO:0000256" key="4">
    <source>
        <dbReference type="SAM" id="SignalP"/>
    </source>
</evidence>